<dbReference type="Proteomes" id="UP000252254">
    <property type="component" value="Unassembled WGS sequence"/>
</dbReference>
<keyword evidence="3" id="KW-1185">Reference proteome</keyword>
<dbReference type="Pfam" id="PF09581">
    <property type="entry name" value="Spore_III_AF"/>
    <property type="match status" value="1"/>
</dbReference>
<gene>
    <name evidence="2" type="ORF">DES48_101166</name>
</gene>
<dbReference type="RefSeq" id="WP_079708533.1">
    <property type="nucleotide sequence ID" value="NZ_BAABQN010000001.1"/>
</dbReference>
<evidence type="ECO:0000256" key="1">
    <source>
        <dbReference type="SAM" id="Phobius"/>
    </source>
</evidence>
<protein>
    <submittedName>
        <fullName evidence="2">Stage III sporulation protein AF</fullName>
    </submittedName>
</protein>
<organism evidence="2 3">
    <name type="scientific">Paraliobacillus ryukyuensis</name>
    <dbReference type="NCBI Taxonomy" id="200904"/>
    <lineage>
        <taxon>Bacteria</taxon>
        <taxon>Bacillati</taxon>
        <taxon>Bacillota</taxon>
        <taxon>Bacilli</taxon>
        <taxon>Bacillales</taxon>
        <taxon>Bacillaceae</taxon>
        <taxon>Paraliobacillus</taxon>
    </lineage>
</organism>
<keyword evidence="1" id="KW-0812">Transmembrane</keyword>
<comment type="caution">
    <text evidence="2">The sequence shown here is derived from an EMBL/GenBank/DDBJ whole genome shotgun (WGS) entry which is preliminary data.</text>
</comment>
<feature type="transmembrane region" description="Helical" evidence="1">
    <location>
        <begin position="37"/>
        <end position="56"/>
    </location>
</feature>
<dbReference type="InterPro" id="IPR014245">
    <property type="entry name" value="Spore_III_AF"/>
</dbReference>
<accession>A0A366EIX6</accession>
<dbReference type="STRING" id="200904.GCA_900168775_02547"/>
<feature type="transmembrane region" description="Helical" evidence="1">
    <location>
        <begin position="6"/>
        <end position="25"/>
    </location>
</feature>
<dbReference type="AlphaFoldDB" id="A0A366EIX6"/>
<keyword evidence="1" id="KW-1133">Transmembrane helix</keyword>
<name>A0A366EIX6_9BACI</name>
<reference evidence="2 3" key="1">
    <citation type="submission" date="2018-06" db="EMBL/GenBank/DDBJ databases">
        <title>Genomic Encyclopedia of Type Strains, Phase IV (KMG-IV): sequencing the most valuable type-strain genomes for metagenomic binning, comparative biology and taxonomic classification.</title>
        <authorList>
            <person name="Goeker M."/>
        </authorList>
    </citation>
    <scope>NUCLEOTIDE SEQUENCE [LARGE SCALE GENOMIC DNA]</scope>
    <source>
        <strain evidence="2 3">DSM 15140</strain>
    </source>
</reference>
<sequence>MEFLVAWVTKLILFLFLTLILEMLLPQTDLRKYVHTVMSLLFLLMLLHPLFQLFHVDVNQVVSQSFNSFNQEVNEKQLEKNIESKKKEIQASQDAYIVEELIVQMKNQVKEELVEEYHVQIADIQLQFFADKSITPETLKTVTVYLHLQEPNTGQSEIKEVVIGNNQSSTEETITDNIIQEVSQFLADQWEIDADQLEIIQKGEV</sequence>
<evidence type="ECO:0000313" key="3">
    <source>
        <dbReference type="Proteomes" id="UP000252254"/>
    </source>
</evidence>
<dbReference type="NCBIfam" id="TIGR02896">
    <property type="entry name" value="spore_III_AF"/>
    <property type="match status" value="1"/>
</dbReference>
<dbReference type="EMBL" id="QNRI01000001">
    <property type="protein sequence ID" value="RBP01429.1"/>
    <property type="molecule type" value="Genomic_DNA"/>
</dbReference>
<evidence type="ECO:0000313" key="2">
    <source>
        <dbReference type="EMBL" id="RBP01429.1"/>
    </source>
</evidence>
<proteinExistence type="predicted"/>
<dbReference type="OrthoDB" id="2375554at2"/>
<keyword evidence="1" id="KW-0472">Membrane</keyword>